<gene>
    <name evidence="1" type="ORF">C2G38_1959686</name>
</gene>
<reference evidence="1 2" key="1">
    <citation type="submission" date="2018-06" db="EMBL/GenBank/DDBJ databases">
        <title>Comparative genomics reveals the genomic features of Rhizophagus irregularis, R. cerebriforme, R. diaphanum and Gigaspora rosea, and their symbiotic lifestyle signature.</title>
        <authorList>
            <person name="Morin E."/>
            <person name="San Clemente H."/>
            <person name="Chen E.C.H."/>
            <person name="De La Providencia I."/>
            <person name="Hainaut M."/>
            <person name="Kuo A."/>
            <person name="Kohler A."/>
            <person name="Murat C."/>
            <person name="Tang N."/>
            <person name="Roy S."/>
            <person name="Loubradou J."/>
            <person name="Henrissat B."/>
            <person name="Grigoriev I.V."/>
            <person name="Corradi N."/>
            <person name="Roux C."/>
            <person name="Martin F.M."/>
        </authorList>
    </citation>
    <scope>NUCLEOTIDE SEQUENCE [LARGE SCALE GENOMIC DNA]</scope>
    <source>
        <strain evidence="1 2">DAOM 194757</strain>
    </source>
</reference>
<comment type="caution">
    <text evidence="1">The sequence shown here is derived from an EMBL/GenBank/DDBJ whole genome shotgun (WGS) entry which is preliminary data.</text>
</comment>
<dbReference type="Proteomes" id="UP000266673">
    <property type="component" value="Unassembled WGS sequence"/>
</dbReference>
<sequence length="73" mass="8495">GDISALSKIMCVSGQNAYSGYRFCYFHRTYSEIAHHVYFPLHHPKDIMVEFIIQTNCQFVLIPAIFKILSIRN</sequence>
<feature type="non-terminal residue" evidence="1">
    <location>
        <position position="1"/>
    </location>
</feature>
<evidence type="ECO:0000313" key="1">
    <source>
        <dbReference type="EMBL" id="RIB23280.1"/>
    </source>
</evidence>
<organism evidence="1 2">
    <name type="scientific">Gigaspora rosea</name>
    <dbReference type="NCBI Taxonomy" id="44941"/>
    <lineage>
        <taxon>Eukaryota</taxon>
        <taxon>Fungi</taxon>
        <taxon>Fungi incertae sedis</taxon>
        <taxon>Mucoromycota</taxon>
        <taxon>Glomeromycotina</taxon>
        <taxon>Glomeromycetes</taxon>
        <taxon>Diversisporales</taxon>
        <taxon>Gigasporaceae</taxon>
        <taxon>Gigaspora</taxon>
    </lineage>
</organism>
<name>A0A397VLB8_9GLOM</name>
<accession>A0A397VLB8</accession>
<evidence type="ECO:0000313" key="2">
    <source>
        <dbReference type="Proteomes" id="UP000266673"/>
    </source>
</evidence>
<keyword evidence="2" id="KW-1185">Reference proteome</keyword>
<dbReference type="AlphaFoldDB" id="A0A397VLB8"/>
<dbReference type="EMBL" id="QKWP01000270">
    <property type="protein sequence ID" value="RIB23280.1"/>
    <property type="molecule type" value="Genomic_DNA"/>
</dbReference>
<protein>
    <submittedName>
        <fullName evidence="1">Uncharacterized protein</fullName>
    </submittedName>
</protein>
<proteinExistence type="predicted"/>